<dbReference type="EMBL" id="CAJVCH010467821">
    <property type="protein sequence ID" value="CAG7820046.1"/>
    <property type="molecule type" value="Genomic_DNA"/>
</dbReference>
<reference evidence="6" key="1">
    <citation type="submission" date="2021-06" db="EMBL/GenBank/DDBJ databases">
        <authorList>
            <person name="Hodson N. C."/>
            <person name="Mongue J. A."/>
            <person name="Jaron S. K."/>
        </authorList>
    </citation>
    <scope>NUCLEOTIDE SEQUENCE</scope>
</reference>
<sequence length="424" mass="47487">MGNYSRTNSDQHGLGGPVTITSPYFQQRDIWLRAGEELSFPNLDPNGPQEIGFSPNENFISFGRRVNAYLAYVKPVEESYEEKLHVRRYSVVSKVLFEKHVARGVLYHRHGIPRVAMATKEIILSTGAFITPILLIKSGIGSKQELEDAKVKPVVVLPQVGNNLQDRLSVSLSPFTVTDLSATWNMDRNLSFNDIDQLLYEGKGRAIFTGTAGYAYILSDRAKKENQNWPDLQIGFAFQMRNANALRCNVGLGRPYSRGNLRFNTSATSLLDNNLPIIEPRYFTHPDDIGRVLEGIEFCLKVMEGTHAFKSIGTKYAGEPIAECRDTIFRSRNYWACYIEHRASSMSFLTSTCAMGRLHDRDGSVVDSKLRVHGVKRLRIIDASIMPSITNANTASPVIVIAEKTAASIIDEHKYPDNSPIRKP</sequence>
<dbReference type="GO" id="GO:0050660">
    <property type="term" value="F:flavin adenine dinucleotide binding"/>
    <property type="evidence" value="ECO:0007669"/>
    <property type="project" value="InterPro"/>
</dbReference>
<dbReference type="InterPro" id="IPR012132">
    <property type="entry name" value="GMC_OxRdtase"/>
</dbReference>
<gene>
    <name evidence="6" type="ORF">AFUS01_LOCUS30456</name>
</gene>
<dbReference type="OrthoDB" id="269227at2759"/>
<evidence type="ECO:0000313" key="6">
    <source>
        <dbReference type="EMBL" id="CAG7820046.1"/>
    </source>
</evidence>
<feature type="domain" description="Glucose-methanol-choline oxidoreductase N-terminal" evidence="5">
    <location>
        <begin position="127"/>
        <end position="141"/>
    </location>
</feature>
<comment type="caution">
    <text evidence="6">The sequence shown here is derived from an EMBL/GenBank/DDBJ whole genome shotgun (WGS) entry which is preliminary data.</text>
</comment>
<evidence type="ECO:0000313" key="7">
    <source>
        <dbReference type="Proteomes" id="UP000708208"/>
    </source>
</evidence>
<dbReference type="AlphaFoldDB" id="A0A8J2P9P3"/>
<feature type="compositionally biased region" description="Polar residues" evidence="4">
    <location>
        <begin position="1"/>
        <end position="11"/>
    </location>
</feature>
<evidence type="ECO:0000256" key="2">
    <source>
        <dbReference type="ARBA" id="ARBA00022630"/>
    </source>
</evidence>
<dbReference type="Pfam" id="PF05199">
    <property type="entry name" value="GMC_oxred_C"/>
    <property type="match status" value="1"/>
</dbReference>
<dbReference type="PROSITE" id="PS00624">
    <property type="entry name" value="GMC_OXRED_2"/>
    <property type="match status" value="1"/>
</dbReference>
<evidence type="ECO:0000256" key="1">
    <source>
        <dbReference type="ARBA" id="ARBA00001974"/>
    </source>
</evidence>
<dbReference type="PIRSF" id="PIRSF000137">
    <property type="entry name" value="Alcohol_oxidase"/>
    <property type="match status" value="1"/>
</dbReference>
<dbReference type="Pfam" id="PF00732">
    <property type="entry name" value="GMC_oxred_N"/>
    <property type="match status" value="1"/>
</dbReference>
<evidence type="ECO:0000256" key="4">
    <source>
        <dbReference type="SAM" id="MobiDB-lite"/>
    </source>
</evidence>
<dbReference type="PANTHER" id="PTHR11552">
    <property type="entry name" value="GLUCOSE-METHANOL-CHOLINE GMC OXIDOREDUCTASE"/>
    <property type="match status" value="1"/>
</dbReference>
<dbReference type="PANTHER" id="PTHR11552:SF147">
    <property type="entry name" value="CHOLINE DEHYDROGENASE, MITOCHONDRIAL"/>
    <property type="match status" value="1"/>
</dbReference>
<name>A0A8J2P9P3_9HEXA</name>
<dbReference type="InterPro" id="IPR007867">
    <property type="entry name" value="GMC_OxRtase_C"/>
</dbReference>
<organism evidence="6 7">
    <name type="scientific">Allacma fusca</name>
    <dbReference type="NCBI Taxonomy" id="39272"/>
    <lineage>
        <taxon>Eukaryota</taxon>
        <taxon>Metazoa</taxon>
        <taxon>Ecdysozoa</taxon>
        <taxon>Arthropoda</taxon>
        <taxon>Hexapoda</taxon>
        <taxon>Collembola</taxon>
        <taxon>Symphypleona</taxon>
        <taxon>Sminthuridae</taxon>
        <taxon>Allacma</taxon>
    </lineage>
</organism>
<dbReference type="GO" id="GO:0016614">
    <property type="term" value="F:oxidoreductase activity, acting on CH-OH group of donors"/>
    <property type="evidence" value="ECO:0007669"/>
    <property type="project" value="InterPro"/>
</dbReference>
<evidence type="ECO:0000259" key="5">
    <source>
        <dbReference type="PROSITE" id="PS00624"/>
    </source>
</evidence>
<dbReference type="InterPro" id="IPR000172">
    <property type="entry name" value="GMC_OxRdtase_N"/>
</dbReference>
<feature type="region of interest" description="Disordered" evidence="4">
    <location>
        <begin position="1"/>
        <end position="20"/>
    </location>
</feature>
<accession>A0A8J2P9P3</accession>
<keyword evidence="3" id="KW-0274">FAD</keyword>
<keyword evidence="7" id="KW-1185">Reference proteome</keyword>
<proteinExistence type="predicted"/>
<keyword evidence="2" id="KW-0285">Flavoprotein</keyword>
<comment type="cofactor">
    <cofactor evidence="1">
        <name>FAD</name>
        <dbReference type="ChEBI" id="CHEBI:57692"/>
    </cofactor>
</comment>
<protein>
    <recommendedName>
        <fullName evidence="5">Glucose-methanol-choline oxidoreductase N-terminal domain-containing protein</fullName>
    </recommendedName>
</protein>
<evidence type="ECO:0000256" key="3">
    <source>
        <dbReference type="ARBA" id="ARBA00022827"/>
    </source>
</evidence>
<dbReference type="Proteomes" id="UP000708208">
    <property type="component" value="Unassembled WGS sequence"/>
</dbReference>